<feature type="transmembrane region" description="Helical" evidence="1">
    <location>
        <begin position="15"/>
        <end position="40"/>
    </location>
</feature>
<accession>J9GL39</accession>
<dbReference type="AlphaFoldDB" id="J9GL39"/>
<keyword evidence="1" id="KW-0472">Membrane</keyword>
<comment type="caution">
    <text evidence="2">The sequence shown here is derived from an EMBL/GenBank/DDBJ whole genome shotgun (WGS) entry which is preliminary data.</text>
</comment>
<reference evidence="2" key="1">
    <citation type="journal article" date="2012" name="PLoS ONE">
        <title>Gene sets for utilization of primary and secondary nutrition supplies in the distal gut of endangered iberian lynx.</title>
        <authorList>
            <person name="Alcaide M."/>
            <person name="Messina E."/>
            <person name="Richter M."/>
            <person name="Bargiela R."/>
            <person name="Peplies J."/>
            <person name="Huws S.A."/>
            <person name="Newbold C.J."/>
            <person name="Golyshin P.N."/>
            <person name="Simon M.A."/>
            <person name="Lopez G."/>
            <person name="Yakimov M.M."/>
            <person name="Ferrer M."/>
        </authorList>
    </citation>
    <scope>NUCLEOTIDE SEQUENCE</scope>
</reference>
<keyword evidence="1" id="KW-0812">Transmembrane</keyword>
<evidence type="ECO:0000313" key="2">
    <source>
        <dbReference type="EMBL" id="EJX08552.1"/>
    </source>
</evidence>
<evidence type="ECO:0000256" key="1">
    <source>
        <dbReference type="SAM" id="Phobius"/>
    </source>
</evidence>
<organism evidence="2">
    <name type="scientific">gut metagenome</name>
    <dbReference type="NCBI Taxonomy" id="749906"/>
    <lineage>
        <taxon>unclassified sequences</taxon>
        <taxon>metagenomes</taxon>
        <taxon>organismal metagenomes</taxon>
    </lineage>
</organism>
<gene>
    <name evidence="2" type="ORF">EVA_03342</name>
</gene>
<proteinExistence type="predicted"/>
<keyword evidence="1" id="KW-1133">Transmembrane helix</keyword>
<sequence length="53" mass="5799">MCLVEFAVSPFPAGVFGIFTAMDCIFSSLGWCILLICWLLSARFSNLPGWIPG</sequence>
<protein>
    <submittedName>
        <fullName evidence="2">Uncharacterized protein</fullName>
    </submittedName>
</protein>
<dbReference type="EMBL" id="AMCI01000595">
    <property type="protein sequence ID" value="EJX08552.1"/>
    <property type="molecule type" value="Genomic_DNA"/>
</dbReference>
<name>J9GL39_9ZZZZ</name>